<proteinExistence type="predicted"/>
<evidence type="ECO:0000313" key="2">
    <source>
        <dbReference type="Proteomes" id="UP001589834"/>
    </source>
</evidence>
<keyword evidence="2" id="KW-1185">Reference proteome</keyword>
<gene>
    <name evidence="1" type="ORF">ACFFGG_00020</name>
</gene>
<protein>
    <submittedName>
        <fullName evidence="1">PcfJ domain-containing protein</fullName>
    </submittedName>
</protein>
<organism evidence="1 2">
    <name type="scientific">Ottowia pentelensis</name>
    <dbReference type="NCBI Taxonomy" id="511108"/>
    <lineage>
        <taxon>Bacteria</taxon>
        <taxon>Pseudomonadati</taxon>
        <taxon>Pseudomonadota</taxon>
        <taxon>Betaproteobacteria</taxon>
        <taxon>Burkholderiales</taxon>
        <taxon>Comamonadaceae</taxon>
        <taxon>Ottowia</taxon>
    </lineage>
</organism>
<reference evidence="1 2" key="1">
    <citation type="submission" date="2024-09" db="EMBL/GenBank/DDBJ databases">
        <authorList>
            <person name="Sun Q."/>
            <person name="Mori K."/>
        </authorList>
    </citation>
    <scope>NUCLEOTIDE SEQUENCE [LARGE SCALE GENOMIC DNA]</scope>
    <source>
        <strain evidence="1 2">NCAIM B.02336</strain>
    </source>
</reference>
<comment type="caution">
    <text evidence="1">The sequence shown here is derived from an EMBL/GenBank/DDBJ whole genome shotgun (WGS) entry which is preliminary data.</text>
</comment>
<dbReference type="InterPro" id="IPR025586">
    <property type="entry name" value="PcfJ"/>
</dbReference>
<evidence type="ECO:0000313" key="1">
    <source>
        <dbReference type="EMBL" id="MFC0590936.1"/>
    </source>
</evidence>
<accession>A0ABV6PM78</accession>
<dbReference type="RefSeq" id="WP_377478477.1">
    <property type="nucleotide sequence ID" value="NZ_JBHLTN010000001.1"/>
</dbReference>
<sequence length="451" mass="51687">MRALLAQALDLDTRIVRRARRWLPHQDGSPIRLADYNLTLWRRQQGPRLRSESPQWLPLLAQLWRHLPTEGEPVANLRALLLSHGVSPAMWRLLHREGTGWIRPLRNYYTKESQRSGRAALELVLKAQKFGTRQLVPLWLLQALMNLDGNPNLPRKSYLKNPEDPIDAPMAARLGQWAADRVLSGDEQALQQLHDRCYLLLNWAAAHPRYVTSRALRQVTLTGLWRKAEQWHQQELARARQLKPWRAPFELTALQHDELELVWLGSAADILDEACAMRHCADSYVERCARGSYVLLSVRRKDTGKRLATVGLQWADGRLQLHQMTGFANALVPPPIAAVAQQAVASMKINQPEPIMHKSSKSRTYVHLTAVWGNDDAESTIKVSRRRWQQIQDGEPYCATAWSWYEGTRTRTTWSFGDGELTISQDDGFECYLTIRQLYVNEVTSAARPKK</sequence>
<dbReference type="EMBL" id="JBHLTN010000001">
    <property type="protein sequence ID" value="MFC0590936.1"/>
    <property type="molecule type" value="Genomic_DNA"/>
</dbReference>
<dbReference type="Proteomes" id="UP001589834">
    <property type="component" value="Unassembled WGS sequence"/>
</dbReference>
<dbReference type="Pfam" id="PF14284">
    <property type="entry name" value="PcfJ"/>
    <property type="match status" value="1"/>
</dbReference>
<name>A0ABV6PM78_9BURK</name>